<dbReference type="Gene3D" id="3.30.450.40">
    <property type="match status" value="1"/>
</dbReference>
<dbReference type="SUPFAM" id="SSF46785">
    <property type="entry name" value="Winged helix' DNA-binding domain"/>
    <property type="match status" value="1"/>
</dbReference>
<name>A0ABD5NVF2_9EURY</name>
<dbReference type="Pfam" id="PF01614">
    <property type="entry name" value="IclR_C"/>
    <property type="match status" value="1"/>
</dbReference>
<dbReference type="PANTHER" id="PTHR30136:SF35">
    <property type="entry name" value="HTH-TYPE TRANSCRIPTIONAL REGULATOR RV1719"/>
    <property type="match status" value="1"/>
</dbReference>
<dbReference type="InterPro" id="IPR029016">
    <property type="entry name" value="GAF-like_dom_sf"/>
</dbReference>
<evidence type="ECO:0000256" key="1">
    <source>
        <dbReference type="ARBA" id="ARBA00023015"/>
    </source>
</evidence>
<dbReference type="GO" id="GO:0003677">
    <property type="term" value="F:DNA binding"/>
    <property type="evidence" value="ECO:0007669"/>
    <property type="project" value="UniProtKB-KW"/>
</dbReference>
<dbReference type="CDD" id="cd00090">
    <property type="entry name" value="HTH_ARSR"/>
    <property type="match status" value="1"/>
</dbReference>
<evidence type="ECO:0000259" key="4">
    <source>
        <dbReference type="PROSITE" id="PS51077"/>
    </source>
</evidence>
<accession>A0ABD5NVF2</accession>
<dbReference type="SMART" id="SM00346">
    <property type="entry name" value="HTH_ICLR"/>
    <property type="match status" value="1"/>
</dbReference>
<keyword evidence="3" id="KW-0804">Transcription</keyword>
<dbReference type="EMBL" id="JBHSDJ010000009">
    <property type="protein sequence ID" value="MFC4245997.1"/>
    <property type="molecule type" value="Genomic_DNA"/>
</dbReference>
<dbReference type="Proteomes" id="UP001595821">
    <property type="component" value="Unassembled WGS sequence"/>
</dbReference>
<dbReference type="InterPro" id="IPR005471">
    <property type="entry name" value="Tscrpt_reg_IclR_N"/>
</dbReference>
<evidence type="ECO:0000313" key="7">
    <source>
        <dbReference type="Proteomes" id="UP001595821"/>
    </source>
</evidence>
<dbReference type="GeneID" id="71856115"/>
<evidence type="ECO:0000256" key="2">
    <source>
        <dbReference type="ARBA" id="ARBA00023125"/>
    </source>
</evidence>
<proteinExistence type="predicted"/>
<feature type="domain" description="IclR-ED" evidence="5">
    <location>
        <begin position="70"/>
        <end position="255"/>
    </location>
</feature>
<dbReference type="InterPro" id="IPR050707">
    <property type="entry name" value="HTH_MetabolicPath_Reg"/>
</dbReference>
<dbReference type="Gene3D" id="1.10.10.10">
    <property type="entry name" value="Winged helix-like DNA-binding domain superfamily/Winged helix DNA-binding domain"/>
    <property type="match status" value="1"/>
</dbReference>
<evidence type="ECO:0000256" key="3">
    <source>
        <dbReference type="ARBA" id="ARBA00023163"/>
    </source>
</evidence>
<dbReference type="PANTHER" id="PTHR30136">
    <property type="entry name" value="HELIX-TURN-HELIX TRANSCRIPTIONAL REGULATOR, ICLR FAMILY"/>
    <property type="match status" value="1"/>
</dbReference>
<reference evidence="6 7" key="1">
    <citation type="journal article" date="2014" name="Int. J. Syst. Evol. Microbiol.">
        <title>Complete genome sequence of Corynebacterium casei LMG S-19264T (=DSM 44701T), isolated from a smear-ripened cheese.</title>
        <authorList>
            <consortium name="US DOE Joint Genome Institute (JGI-PGF)"/>
            <person name="Walter F."/>
            <person name="Albersmeier A."/>
            <person name="Kalinowski J."/>
            <person name="Ruckert C."/>
        </authorList>
    </citation>
    <scope>NUCLEOTIDE SEQUENCE [LARGE SCALE GENOMIC DNA]</scope>
    <source>
        <strain evidence="6 7">IBRC-M 10912</strain>
    </source>
</reference>
<organism evidence="6 7">
    <name type="scientific">Natribaculum luteum</name>
    <dbReference type="NCBI Taxonomy" id="1586232"/>
    <lineage>
        <taxon>Archaea</taxon>
        <taxon>Methanobacteriati</taxon>
        <taxon>Methanobacteriota</taxon>
        <taxon>Stenosarchaea group</taxon>
        <taxon>Halobacteria</taxon>
        <taxon>Halobacteriales</taxon>
        <taxon>Natrialbaceae</taxon>
        <taxon>Natribaculum</taxon>
    </lineage>
</organism>
<dbReference type="PROSITE" id="PS51078">
    <property type="entry name" value="ICLR_ED"/>
    <property type="match status" value="1"/>
</dbReference>
<dbReference type="InterPro" id="IPR014757">
    <property type="entry name" value="Tscrpt_reg_IclR_C"/>
</dbReference>
<feature type="domain" description="HTH iclR-type" evidence="4">
    <location>
        <begin position="10"/>
        <end position="69"/>
    </location>
</feature>
<gene>
    <name evidence="6" type="ORF">ACFOZ7_03150</name>
</gene>
<dbReference type="RefSeq" id="WP_246976529.1">
    <property type="nucleotide sequence ID" value="NZ_CP095398.1"/>
</dbReference>
<dbReference type="SUPFAM" id="SSF55781">
    <property type="entry name" value="GAF domain-like"/>
    <property type="match status" value="1"/>
</dbReference>
<dbReference type="AlphaFoldDB" id="A0ABD5NVF2"/>
<sequence length="255" mass="28138">MKTDDTPRTIQSVQRACNIITLLERDGPMGVTTLASRLDVSKGTVHTHLATLVEGGYITRSDGEYKLSLRYLRLAERVKDGIGIYDLVRDRLDDLSSTTGERAQFTVLEDNRAVCVARSSGEKAIRSSLQVGEYAHLHCIAAGKAMLACFPEERVDTAIETHGLPKKTDNTITTREELDTELAAIRERGYAIDNEERVRGIRCLAAPIRDDSGGVRGAISISGPVRRMDDEAIEAELRDELLRTINIIEVNAELS</sequence>
<dbReference type="InterPro" id="IPR036388">
    <property type="entry name" value="WH-like_DNA-bd_sf"/>
</dbReference>
<dbReference type="PROSITE" id="PS51077">
    <property type="entry name" value="HTH_ICLR"/>
    <property type="match status" value="1"/>
</dbReference>
<dbReference type="InterPro" id="IPR011991">
    <property type="entry name" value="ArsR-like_HTH"/>
</dbReference>
<dbReference type="InterPro" id="IPR036390">
    <property type="entry name" value="WH_DNA-bd_sf"/>
</dbReference>
<dbReference type="Pfam" id="PF09339">
    <property type="entry name" value="HTH_IclR"/>
    <property type="match status" value="1"/>
</dbReference>
<evidence type="ECO:0000259" key="5">
    <source>
        <dbReference type="PROSITE" id="PS51078"/>
    </source>
</evidence>
<dbReference type="GO" id="GO:0006355">
    <property type="term" value="P:regulation of DNA-templated transcription"/>
    <property type="evidence" value="ECO:0007669"/>
    <property type="project" value="UniProtKB-ARBA"/>
</dbReference>
<keyword evidence="2" id="KW-0238">DNA-binding</keyword>
<evidence type="ECO:0000313" key="6">
    <source>
        <dbReference type="EMBL" id="MFC4245997.1"/>
    </source>
</evidence>
<comment type="caution">
    <text evidence="6">The sequence shown here is derived from an EMBL/GenBank/DDBJ whole genome shotgun (WGS) entry which is preliminary data.</text>
</comment>
<keyword evidence="1" id="KW-0805">Transcription regulation</keyword>
<protein>
    <submittedName>
        <fullName evidence="6">IclR family transcriptional regulator</fullName>
    </submittedName>
</protein>